<accession>A0A392SH26</accession>
<feature type="non-terminal residue" evidence="1">
    <location>
        <position position="1"/>
    </location>
</feature>
<name>A0A392SH26_9FABA</name>
<dbReference type="EMBL" id="LXQA010383161">
    <property type="protein sequence ID" value="MCI48213.1"/>
    <property type="molecule type" value="Genomic_DNA"/>
</dbReference>
<evidence type="ECO:0000313" key="2">
    <source>
        <dbReference type="Proteomes" id="UP000265520"/>
    </source>
</evidence>
<organism evidence="1 2">
    <name type="scientific">Trifolium medium</name>
    <dbReference type="NCBI Taxonomy" id="97028"/>
    <lineage>
        <taxon>Eukaryota</taxon>
        <taxon>Viridiplantae</taxon>
        <taxon>Streptophyta</taxon>
        <taxon>Embryophyta</taxon>
        <taxon>Tracheophyta</taxon>
        <taxon>Spermatophyta</taxon>
        <taxon>Magnoliopsida</taxon>
        <taxon>eudicotyledons</taxon>
        <taxon>Gunneridae</taxon>
        <taxon>Pentapetalae</taxon>
        <taxon>rosids</taxon>
        <taxon>fabids</taxon>
        <taxon>Fabales</taxon>
        <taxon>Fabaceae</taxon>
        <taxon>Papilionoideae</taxon>
        <taxon>50 kb inversion clade</taxon>
        <taxon>NPAAA clade</taxon>
        <taxon>Hologalegina</taxon>
        <taxon>IRL clade</taxon>
        <taxon>Trifolieae</taxon>
        <taxon>Trifolium</taxon>
    </lineage>
</organism>
<sequence>WLAAICELCIHLSASKTPIASSSSMAGWPSNLFANAATS</sequence>
<comment type="caution">
    <text evidence="1">The sequence shown here is derived from an EMBL/GenBank/DDBJ whole genome shotgun (WGS) entry which is preliminary data.</text>
</comment>
<proteinExistence type="predicted"/>
<dbReference type="AlphaFoldDB" id="A0A392SH26"/>
<protein>
    <submittedName>
        <fullName evidence="1">Uncharacterized protein</fullName>
    </submittedName>
</protein>
<dbReference type="Proteomes" id="UP000265520">
    <property type="component" value="Unassembled WGS sequence"/>
</dbReference>
<evidence type="ECO:0000313" key="1">
    <source>
        <dbReference type="EMBL" id="MCI48213.1"/>
    </source>
</evidence>
<keyword evidence="2" id="KW-1185">Reference proteome</keyword>
<reference evidence="1 2" key="1">
    <citation type="journal article" date="2018" name="Front. Plant Sci.">
        <title>Red Clover (Trifolium pratense) and Zigzag Clover (T. medium) - A Picture of Genomic Similarities and Differences.</title>
        <authorList>
            <person name="Dluhosova J."/>
            <person name="Istvanek J."/>
            <person name="Nedelnik J."/>
            <person name="Repkova J."/>
        </authorList>
    </citation>
    <scope>NUCLEOTIDE SEQUENCE [LARGE SCALE GENOMIC DNA]</scope>
    <source>
        <strain evidence="2">cv. 10/8</strain>
        <tissue evidence="1">Leaf</tissue>
    </source>
</reference>